<name>A0A1Q9DMY3_SYMMI</name>
<sequence>MLCCLCQKAQNCFAGKPSTRIWLVARCCVGAYHGLVMSVPSPPAPQTNFTLVCVRRLEQEVVPDGGELSLSHDRCLLSRVDGDGRCVCYSCDNTRPEFSLSKPVAEEVSTCVWQHIPAETQVDLSKNTLSEYPGVACLVALHRDNAALTCCRFVGIETADAEVNTSTVELEHDPEELERGMPLLKWSEEEVFGERSSSNTVWKHSVPLFLLLRLLPACREHLAAAAAALAAEEADALDAGAKGVDTAAEWYEGEESAIKTCKNLHVRISVATAQTLVLILDDAVATVLSFRWKGVFATHCFYMQRLCPSPHTDQRRALTRFSDVRTCRDWIFAVTPQPSVRLLKASTQCSGSTEANTKSLCPDPSVVAFVSAWHSMWRAARFLVKQSKHLKEWRQRWFVLTPQYLCSFKTKGDYRSPTESIRLSECFTVRSADDQIGKENSFCVQSVERSFLLIAPKRDEKELWISRIGRLMVRRAVMVDQALDSEMTVQVVRGEVQGLVYEWGIQDSWHPIHFTKAKLQVLGYTDITVEKLSRNRMWHTSGVAFHAILLGEYLPEEINFVTLAVARDLLAVALCDDRHRIWVISLDRYFEACPRGLDWDLLKERHRCTEGVGVMGQTSKLYQELTVFPEAFGLRQEVRLVEPSASLVGRQAYATASVMDCLVEGVPTYGISLPGGAYGIGDHFLDNSDPRGAEDSDRMLGMAAGSSSFSRDAGGLSQDGGVTRCMPFAWHERILQTRDEWLEVDRPRAFLPIGRASTAAKAAAGPVMPKHVLTGFSVPAQHRLGDDDLNYNLCAAVHRHAQREYQNRLPPWLVSISLPRRAKRFNPPQLGSVGADKEDSSGSELVTEETENGDAKSAGSSVEELHQQASLEALRQELQRGGIKGPQRRPPRRRVRPGHIDLAVASSHVFCEIWESTGSKVGMETKPRDKGPWRLVVIPRSGCEGRSWIGGGSEDDLSGALSDSVAAAAAAEEDGSSPAVMDEVVAFSSRDAWRSLLTQNHIWYLLSQGRSLQVLLLSQSPVRVVTNLLIFENRTKAAALCALNGWDAKQLPLLTLFLGLRFRELDEIRQSLGLLRPDQEMQGCQMVMDFIHSGYSCATMVPSFSPPQRERTSLAMPKLMEPPAVADVPQLPSDRSFVSRLLEQAMQFVTRLIV</sequence>
<evidence type="ECO:0000256" key="1">
    <source>
        <dbReference type="SAM" id="MobiDB-lite"/>
    </source>
</evidence>
<evidence type="ECO:0000259" key="2">
    <source>
        <dbReference type="PROSITE" id="PS50003"/>
    </source>
</evidence>
<evidence type="ECO:0000313" key="3">
    <source>
        <dbReference type="EMBL" id="OLP96526.1"/>
    </source>
</evidence>
<gene>
    <name evidence="3" type="primary">PH1</name>
    <name evidence="3" type="ORF">AK812_SmicGene21210</name>
</gene>
<dbReference type="OrthoDB" id="424833at2759"/>
<keyword evidence="4" id="KW-1185">Reference proteome</keyword>
<organism evidence="3 4">
    <name type="scientific">Symbiodinium microadriaticum</name>
    <name type="common">Dinoflagellate</name>
    <name type="synonym">Zooxanthella microadriatica</name>
    <dbReference type="NCBI Taxonomy" id="2951"/>
    <lineage>
        <taxon>Eukaryota</taxon>
        <taxon>Sar</taxon>
        <taxon>Alveolata</taxon>
        <taxon>Dinophyceae</taxon>
        <taxon>Suessiales</taxon>
        <taxon>Symbiodiniaceae</taxon>
        <taxon>Symbiodinium</taxon>
    </lineage>
</organism>
<comment type="caution">
    <text evidence="3">The sequence shown here is derived from an EMBL/GenBank/DDBJ whole genome shotgun (WGS) entry which is preliminary data.</text>
</comment>
<protein>
    <submittedName>
        <fullName evidence="3">Pleckstrin-likey domain-containing protein 1</fullName>
    </submittedName>
</protein>
<dbReference type="InterPro" id="IPR001849">
    <property type="entry name" value="PH_domain"/>
</dbReference>
<dbReference type="InterPro" id="IPR051707">
    <property type="entry name" value="PI-Interact_SigTrans_Reg"/>
</dbReference>
<feature type="region of interest" description="Disordered" evidence="1">
    <location>
        <begin position="825"/>
        <end position="866"/>
    </location>
</feature>
<accession>A0A1Q9DMY3</accession>
<dbReference type="SUPFAM" id="SSF50729">
    <property type="entry name" value="PH domain-like"/>
    <property type="match status" value="1"/>
</dbReference>
<dbReference type="PANTHER" id="PTHR14336">
    <property type="entry name" value="TANDEM PH DOMAIN CONTAINING PROTEIN"/>
    <property type="match status" value="1"/>
</dbReference>
<dbReference type="EMBL" id="LSRX01000464">
    <property type="protein sequence ID" value="OLP96526.1"/>
    <property type="molecule type" value="Genomic_DNA"/>
</dbReference>
<dbReference type="FunFam" id="2.30.29.30:FF:000286">
    <property type="entry name" value="PH-protein kinase domain containing protein"/>
    <property type="match status" value="1"/>
</dbReference>
<dbReference type="PANTHER" id="PTHR14336:SF8">
    <property type="entry name" value="PROTEIN OPY1"/>
    <property type="match status" value="1"/>
</dbReference>
<dbReference type="Proteomes" id="UP000186817">
    <property type="component" value="Unassembled WGS sequence"/>
</dbReference>
<dbReference type="AlphaFoldDB" id="A0A1Q9DMY3"/>
<dbReference type="Gene3D" id="2.30.29.30">
    <property type="entry name" value="Pleckstrin-homology domain (PH domain)/Phosphotyrosine-binding domain (PTB)"/>
    <property type="match status" value="1"/>
</dbReference>
<dbReference type="PROSITE" id="PS50003">
    <property type="entry name" value="PH_DOMAIN"/>
    <property type="match status" value="1"/>
</dbReference>
<dbReference type="InterPro" id="IPR011993">
    <property type="entry name" value="PH-like_dom_sf"/>
</dbReference>
<proteinExistence type="predicted"/>
<reference evidence="3 4" key="1">
    <citation type="submission" date="2016-02" db="EMBL/GenBank/DDBJ databases">
        <title>Genome analysis of coral dinoflagellate symbionts highlights evolutionary adaptations to a symbiotic lifestyle.</title>
        <authorList>
            <person name="Aranda M."/>
            <person name="Li Y."/>
            <person name="Liew Y.J."/>
            <person name="Baumgarten S."/>
            <person name="Simakov O."/>
            <person name="Wilson M."/>
            <person name="Piel J."/>
            <person name="Ashoor H."/>
            <person name="Bougouffa S."/>
            <person name="Bajic V.B."/>
            <person name="Ryu T."/>
            <person name="Ravasi T."/>
            <person name="Bayer T."/>
            <person name="Micklem G."/>
            <person name="Kim H."/>
            <person name="Bhak J."/>
            <person name="Lajeunesse T.C."/>
            <person name="Voolstra C.R."/>
        </authorList>
    </citation>
    <scope>NUCLEOTIDE SEQUENCE [LARGE SCALE GENOMIC DNA]</scope>
    <source>
        <strain evidence="3 4">CCMP2467</strain>
    </source>
</reference>
<evidence type="ECO:0000313" key="4">
    <source>
        <dbReference type="Proteomes" id="UP000186817"/>
    </source>
</evidence>
<dbReference type="Pfam" id="PF00169">
    <property type="entry name" value="PH"/>
    <property type="match status" value="1"/>
</dbReference>
<feature type="domain" description="PH" evidence="2">
    <location>
        <begin position="375"/>
        <end position="473"/>
    </location>
</feature>
<dbReference type="SMART" id="SM00233">
    <property type="entry name" value="PH"/>
    <property type="match status" value="1"/>
</dbReference>